<protein>
    <submittedName>
        <fullName evidence="2">Uncharacterized protein</fullName>
    </submittedName>
</protein>
<dbReference type="AlphaFoldDB" id="A0A8H3X671"/>
<proteinExistence type="predicted"/>
<reference evidence="2 3" key="1">
    <citation type="journal article" date="2019" name="Environ. Microbiol.">
        <title>At the nexus of three kingdoms: the genome of the mycorrhizal fungus Gigaspora margarita provides insights into plant, endobacterial and fungal interactions.</title>
        <authorList>
            <person name="Venice F."/>
            <person name="Ghignone S."/>
            <person name="Salvioli di Fossalunga A."/>
            <person name="Amselem J."/>
            <person name="Novero M."/>
            <person name="Xianan X."/>
            <person name="Sedzielewska Toro K."/>
            <person name="Morin E."/>
            <person name="Lipzen A."/>
            <person name="Grigoriev I.V."/>
            <person name="Henrissat B."/>
            <person name="Martin F.M."/>
            <person name="Bonfante P."/>
        </authorList>
    </citation>
    <scope>NUCLEOTIDE SEQUENCE [LARGE SCALE GENOMIC DNA]</scope>
    <source>
        <strain evidence="2 3">BEG34</strain>
    </source>
</reference>
<evidence type="ECO:0000313" key="2">
    <source>
        <dbReference type="EMBL" id="KAF0409003.1"/>
    </source>
</evidence>
<feature type="transmembrane region" description="Helical" evidence="1">
    <location>
        <begin position="291"/>
        <end position="312"/>
    </location>
</feature>
<keyword evidence="3" id="KW-1185">Reference proteome</keyword>
<accession>A0A8H3X671</accession>
<gene>
    <name evidence="2" type="ORF">F8M41_008420</name>
</gene>
<name>A0A8H3X671_GIGMA</name>
<feature type="transmembrane region" description="Helical" evidence="1">
    <location>
        <begin position="242"/>
        <end position="266"/>
    </location>
</feature>
<keyword evidence="1" id="KW-1133">Transmembrane helix</keyword>
<dbReference type="Proteomes" id="UP000439903">
    <property type="component" value="Unassembled WGS sequence"/>
</dbReference>
<keyword evidence="1" id="KW-0812">Transmembrane</keyword>
<feature type="transmembrane region" description="Helical" evidence="1">
    <location>
        <begin position="64"/>
        <end position="81"/>
    </location>
</feature>
<organism evidence="2 3">
    <name type="scientific">Gigaspora margarita</name>
    <dbReference type="NCBI Taxonomy" id="4874"/>
    <lineage>
        <taxon>Eukaryota</taxon>
        <taxon>Fungi</taxon>
        <taxon>Fungi incertae sedis</taxon>
        <taxon>Mucoromycota</taxon>
        <taxon>Glomeromycotina</taxon>
        <taxon>Glomeromycetes</taxon>
        <taxon>Diversisporales</taxon>
        <taxon>Gigasporaceae</taxon>
        <taxon>Gigaspora</taxon>
    </lineage>
</organism>
<feature type="transmembrane region" description="Helical" evidence="1">
    <location>
        <begin position="116"/>
        <end position="136"/>
    </location>
</feature>
<dbReference type="OrthoDB" id="2414127at2759"/>
<evidence type="ECO:0000256" key="1">
    <source>
        <dbReference type="SAM" id="Phobius"/>
    </source>
</evidence>
<feature type="transmembrane region" description="Helical" evidence="1">
    <location>
        <begin position="175"/>
        <end position="194"/>
    </location>
</feature>
<feature type="transmembrane region" description="Helical" evidence="1">
    <location>
        <begin position="32"/>
        <end position="52"/>
    </location>
</feature>
<comment type="caution">
    <text evidence="2">The sequence shown here is derived from an EMBL/GenBank/DDBJ whole genome shotgun (WGS) entry which is preliminary data.</text>
</comment>
<sequence>MEPFMLFACIIITILCLQNVYVQVKRRAQILIWFSISNSIMSISFVLAGIFLPNDFNLSTATTFEHTWCGICGFLLSLSSISNHGVALALSTELYISLALAPIAKQNDGKIRRLNIFLTAVIPILCIALSLLTLALHDNSIFEVIDTGGICQVSRQGDYRAILFFVRTVPEYLPLYPSCVLSVITVIPVVRKVFRTYRFRESFQLPWQSRISPKPSVIRSTRAGPPPNTASSSPRPIIPRNVLIRMASWCCLLLISGIPMATLILIENIHYVIHNNHFKIIDNPFWDRNGITLHMCFSMILFLICFGTGEFATEQYGILWTKILGFICCSSPKNQLSHQIEIEVVDPSSLNSDMNPESSSSIPISFISSPQVTYIRSAPTEYNYVRSTPIEYTYVRSTPIEYTYVTPPIDKKYLTGARAGWVTSKNDLCQKCQTPIINSDSGNKSTDETTQNQSDIIRQTALLSSTSQCTKQGNEISHTGSSYGQVLITIPEEAKFDP</sequence>
<dbReference type="EMBL" id="WTPW01001886">
    <property type="protein sequence ID" value="KAF0409003.1"/>
    <property type="molecule type" value="Genomic_DNA"/>
</dbReference>
<keyword evidence="1" id="KW-0472">Membrane</keyword>
<evidence type="ECO:0000313" key="3">
    <source>
        <dbReference type="Proteomes" id="UP000439903"/>
    </source>
</evidence>